<keyword evidence="13 16" id="KW-0648">Protein biosynthesis</keyword>
<feature type="short sequence motif" description="'KMSKS' region" evidence="16">
    <location>
        <begin position="333"/>
        <end position="337"/>
    </location>
</feature>
<evidence type="ECO:0000256" key="12">
    <source>
        <dbReference type="ARBA" id="ARBA00022884"/>
    </source>
</evidence>
<dbReference type="FunFam" id="2.20.28.20:FF:000001">
    <property type="entry name" value="Methionine--tRNA ligase"/>
    <property type="match status" value="1"/>
</dbReference>
<dbReference type="CDD" id="cd00814">
    <property type="entry name" value="MetRS_core"/>
    <property type="match status" value="1"/>
</dbReference>
<proteinExistence type="inferred from homology"/>
<feature type="domain" description="TRNA-binding" evidence="17">
    <location>
        <begin position="586"/>
        <end position="687"/>
    </location>
</feature>
<evidence type="ECO:0000256" key="10">
    <source>
        <dbReference type="ARBA" id="ARBA00022833"/>
    </source>
</evidence>
<evidence type="ECO:0000259" key="17">
    <source>
        <dbReference type="PROSITE" id="PS50886"/>
    </source>
</evidence>
<dbReference type="GO" id="GO:0005524">
    <property type="term" value="F:ATP binding"/>
    <property type="evidence" value="ECO:0007669"/>
    <property type="project" value="UniProtKB-UniRule"/>
</dbReference>
<dbReference type="InterPro" id="IPR023458">
    <property type="entry name" value="Met-tRNA_ligase_1"/>
</dbReference>
<dbReference type="PRINTS" id="PR01041">
    <property type="entry name" value="TRNASYNTHMET"/>
</dbReference>
<dbReference type="InterPro" id="IPR041872">
    <property type="entry name" value="Anticodon_Met"/>
</dbReference>
<dbReference type="InterPro" id="IPR033911">
    <property type="entry name" value="MetRS_core"/>
</dbReference>
<dbReference type="EMBL" id="DF820459">
    <property type="protein sequence ID" value="GAK53552.1"/>
    <property type="molecule type" value="Genomic_DNA"/>
</dbReference>
<protein>
    <recommendedName>
        <fullName evidence="16">Methionine--tRNA ligase</fullName>
        <ecNumber evidence="16">6.1.1.10</ecNumber>
    </recommendedName>
    <alternativeName>
        <fullName evidence="16">Methionyl-tRNA synthetase</fullName>
        <shortName evidence="16">MetRS</shortName>
    </alternativeName>
</protein>
<evidence type="ECO:0000256" key="2">
    <source>
        <dbReference type="ARBA" id="ARBA00004496"/>
    </source>
</evidence>
<dbReference type="InterPro" id="IPR009080">
    <property type="entry name" value="tRNAsynth_Ia_anticodon-bd"/>
</dbReference>
<dbReference type="InterPro" id="IPR001412">
    <property type="entry name" value="aa-tRNA-synth_I_CS"/>
</dbReference>
<dbReference type="GO" id="GO:0000049">
    <property type="term" value="F:tRNA binding"/>
    <property type="evidence" value="ECO:0007669"/>
    <property type="project" value="UniProtKB-UniRule"/>
</dbReference>
<evidence type="ECO:0000256" key="7">
    <source>
        <dbReference type="ARBA" id="ARBA00022598"/>
    </source>
</evidence>
<dbReference type="STRING" id="1499966.U14_04818"/>
<evidence type="ECO:0000256" key="1">
    <source>
        <dbReference type="ARBA" id="ARBA00003314"/>
    </source>
</evidence>
<comment type="subcellular location">
    <subcellularLocation>
        <location evidence="2 16">Cytoplasm</location>
    </subcellularLocation>
</comment>
<dbReference type="SUPFAM" id="SSF50249">
    <property type="entry name" value="Nucleic acid-binding proteins"/>
    <property type="match status" value="1"/>
</dbReference>
<evidence type="ECO:0000256" key="4">
    <source>
        <dbReference type="ARBA" id="ARBA00011738"/>
    </source>
</evidence>
<comment type="subunit">
    <text evidence="4 16">Homodimer.</text>
</comment>
<dbReference type="EC" id="6.1.1.10" evidence="16"/>
<dbReference type="InterPro" id="IPR029038">
    <property type="entry name" value="MetRS_Zn"/>
</dbReference>
<dbReference type="Gene3D" id="2.20.28.20">
    <property type="entry name" value="Methionyl-tRNA synthetase, Zn-domain"/>
    <property type="match status" value="1"/>
</dbReference>
<evidence type="ECO:0000313" key="19">
    <source>
        <dbReference type="Proteomes" id="UP000030700"/>
    </source>
</evidence>
<dbReference type="InterPro" id="IPR004495">
    <property type="entry name" value="Met-tRNA-synth_bsu_C"/>
</dbReference>
<dbReference type="PANTHER" id="PTHR45765">
    <property type="entry name" value="METHIONINE--TRNA LIGASE"/>
    <property type="match status" value="1"/>
</dbReference>
<comment type="cofactor">
    <cofactor evidence="16">
        <name>Zn(2+)</name>
        <dbReference type="ChEBI" id="CHEBI:29105"/>
    </cofactor>
    <text evidence="16">Binds 1 zinc ion per subunit.</text>
</comment>
<feature type="binding site" evidence="16">
    <location>
        <position position="144"/>
    </location>
    <ligand>
        <name>Zn(2+)</name>
        <dbReference type="ChEBI" id="CHEBI:29105"/>
    </ligand>
</feature>
<dbReference type="GO" id="GO:0004825">
    <property type="term" value="F:methionine-tRNA ligase activity"/>
    <property type="evidence" value="ECO:0007669"/>
    <property type="project" value="UniProtKB-UniRule"/>
</dbReference>
<dbReference type="CDD" id="cd07957">
    <property type="entry name" value="Anticodon_Ia_Met"/>
    <property type="match status" value="1"/>
</dbReference>
<dbReference type="HOGENOM" id="CLU_009710_1_2_0"/>
<keyword evidence="10 16" id="KW-0862">Zinc</keyword>
<keyword evidence="11 16" id="KW-0067">ATP-binding</keyword>
<dbReference type="NCBIfam" id="TIGR00398">
    <property type="entry name" value="metG"/>
    <property type="match status" value="1"/>
</dbReference>
<dbReference type="SUPFAM" id="SSF57770">
    <property type="entry name" value="Methionyl-tRNA synthetase (MetRS), Zn-domain"/>
    <property type="match status" value="1"/>
</dbReference>
<sequence length="687" mass="77891">MSRKILVTSALPYANGPLHLGHLAGAYLPADIYVRYQRLQKRDIVYVCATDEHGVPITIKAEKEGKTPQQIVDFYHEQMKESFAKFGMSFDHFSATHRQIHHETSQDFFLKLYENGYIEKQEIQQMFCDTCNRFLPDRYIEGTCPNCGKDGARGDQCEKCGRWLSPEEIVKPKCKICGNTPHLRNSTHWFLQLEKFQDRLAAWLDSKPNWKDNVKKFCQQWFESGLQPRCITRDIDWGIPVPLEDAKGKVLYVWFDAPIGYVSATKEWAQQIGQPEKWKEYWLNPDCELVHFIGKDNIVFHAMVWPSVLMGYGEYVLPTDIPANEFLNIEGEKISTSRNYAIWLHEYLEEFPADYLRFYLNAIAPEKADANFTWEEFQLRINSEFADIYGNLVNRSLTFIKRFADGKIPPLGALTADDQATLNEIAATKAAMTDALETYQFKKAQTDWMNLARVGNQYFQRSAPWELQKKDPAACGTVLHVCALLIKNLAVLGAPLLPFTMQQAWELLGEAGNVHEQAWEQIGAFVFQEGQPIAQNIGVLVSKVEDKKIQQQKEKLAKMLSGAETPQAQPAAAPLLELQPQITIDEFAKIDLRAGKVLSAERVPKSEKLIKMQIDIGLETRQILAGIGKFYEPEQLVGKTVIVVANLKPAKLMGQESQGMVLAGVYGDNLSVSAFEKADVQPGAKVR</sequence>
<evidence type="ECO:0000256" key="11">
    <source>
        <dbReference type="ARBA" id="ARBA00022840"/>
    </source>
</evidence>
<evidence type="ECO:0000256" key="14">
    <source>
        <dbReference type="ARBA" id="ARBA00023146"/>
    </source>
</evidence>
<dbReference type="InterPro" id="IPR015413">
    <property type="entry name" value="Methionyl/Leucyl_tRNA_Synth"/>
</dbReference>
<dbReference type="SUPFAM" id="SSF52374">
    <property type="entry name" value="Nucleotidylyl transferase"/>
    <property type="match status" value="1"/>
</dbReference>
<accession>A0A0S6W1B9</accession>
<dbReference type="PANTHER" id="PTHR45765:SF1">
    <property type="entry name" value="METHIONINE--TRNA LIGASE, CYTOPLASMIC"/>
    <property type="match status" value="1"/>
</dbReference>
<reference evidence="18" key="1">
    <citation type="journal article" date="2015" name="PeerJ">
        <title>First genomic representation of candidate bacterial phylum KSB3 points to enhanced environmental sensing as a trigger of wastewater bulking.</title>
        <authorList>
            <person name="Sekiguchi Y."/>
            <person name="Ohashi A."/>
            <person name="Parks D.H."/>
            <person name="Yamauchi T."/>
            <person name="Tyson G.W."/>
            <person name="Hugenholtz P."/>
        </authorList>
    </citation>
    <scope>NUCLEOTIDE SEQUENCE [LARGE SCALE GENOMIC DNA]</scope>
</reference>
<dbReference type="Gene3D" id="1.10.730.10">
    <property type="entry name" value="Isoleucyl-tRNA Synthetase, Domain 1"/>
    <property type="match status" value="1"/>
</dbReference>
<dbReference type="InterPro" id="IPR014758">
    <property type="entry name" value="Met-tRNA_synth"/>
</dbReference>
<dbReference type="PROSITE" id="PS00178">
    <property type="entry name" value="AA_TRNA_LIGASE_I"/>
    <property type="match status" value="1"/>
</dbReference>
<keyword evidence="5 16" id="KW-0963">Cytoplasm</keyword>
<comment type="similarity">
    <text evidence="3 16">Belongs to the class-I aminoacyl-tRNA synthetase family. MetG type 1 subfamily.</text>
</comment>
<organism evidence="18">
    <name type="scientific">Candidatus Moduliflexus flocculans</name>
    <dbReference type="NCBI Taxonomy" id="1499966"/>
    <lineage>
        <taxon>Bacteria</taxon>
        <taxon>Candidatus Moduliflexota</taxon>
        <taxon>Candidatus Moduliflexia</taxon>
        <taxon>Candidatus Moduliflexales</taxon>
        <taxon>Candidatus Moduliflexaceae</taxon>
    </lineage>
</organism>
<keyword evidence="6 16" id="KW-0820">tRNA-binding</keyword>
<evidence type="ECO:0000256" key="5">
    <source>
        <dbReference type="ARBA" id="ARBA00022490"/>
    </source>
</evidence>
<dbReference type="GO" id="GO:0006431">
    <property type="term" value="P:methionyl-tRNA aminoacylation"/>
    <property type="evidence" value="ECO:0007669"/>
    <property type="project" value="UniProtKB-UniRule"/>
</dbReference>
<evidence type="ECO:0000256" key="6">
    <source>
        <dbReference type="ARBA" id="ARBA00022555"/>
    </source>
</evidence>
<evidence type="ECO:0000256" key="8">
    <source>
        <dbReference type="ARBA" id="ARBA00022723"/>
    </source>
</evidence>
<dbReference type="CDD" id="cd02800">
    <property type="entry name" value="tRNA_bind_EcMetRS_like"/>
    <property type="match status" value="1"/>
</dbReference>
<dbReference type="Gene3D" id="2.40.50.140">
    <property type="entry name" value="Nucleic acid-binding proteins"/>
    <property type="match status" value="1"/>
</dbReference>
<dbReference type="SUPFAM" id="SSF47323">
    <property type="entry name" value="Anticodon-binding domain of a subclass of class I aminoacyl-tRNA synthetases"/>
    <property type="match status" value="1"/>
</dbReference>
<keyword evidence="12 16" id="KW-0694">RNA-binding</keyword>
<evidence type="ECO:0000313" key="18">
    <source>
        <dbReference type="EMBL" id="GAK53552.1"/>
    </source>
</evidence>
<keyword evidence="7 16" id="KW-0436">Ligase</keyword>
<dbReference type="FunFam" id="2.40.50.140:FF:000042">
    <property type="entry name" value="Methionine--tRNA ligase"/>
    <property type="match status" value="1"/>
</dbReference>
<dbReference type="InterPro" id="IPR014729">
    <property type="entry name" value="Rossmann-like_a/b/a_fold"/>
</dbReference>
<comment type="catalytic activity">
    <reaction evidence="15 16">
        <text>tRNA(Met) + L-methionine + ATP = L-methionyl-tRNA(Met) + AMP + diphosphate</text>
        <dbReference type="Rhea" id="RHEA:13481"/>
        <dbReference type="Rhea" id="RHEA-COMP:9667"/>
        <dbReference type="Rhea" id="RHEA-COMP:9698"/>
        <dbReference type="ChEBI" id="CHEBI:30616"/>
        <dbReference type="ChEBI" id="CHEBI:33019"/>
        <dbReference type="ChEBI" id="CHEBI:57844"/>
        <dbReference type="ChEBI" id="CHEBI:78442"/>
        <dbReference type="ChEBI" id="CHEBI:78530"/>
        <dbReference type="ChEBI" id="CHEBI:456215"/>
        <dbReference type="EC" id="6.1.1.10"/>
    </reaction>
</comment>
<dbReference type="Pfam" id="PF01588">
    <property type="entry name" value="tRNA_bind"/>
    <property type="match status" value="1"/>
</dbReference>
<dbReference type="NCBIfam" id="NF001100">
    <property type="entry name" value="PRK00133.1"/>
    <property type="match status" value="1"/>
</dbReference>
<dbReference type="InterPro" id="IPR002547">
    <property type="entry name" value="tRNA-bd_dom"/>
</dbReference>
<keyword evidence="8 16" id="KW-0479">Metal-binding</keyword>
<evidence type="ECO:0000256" key="3">
    <source>
        <dbReference type="ARBA" id="ARBA00008258"/>
    </source>
</evidence>
<dbReference type="GO" id="GO:0005829">
    <property type="term" value="C:cytosol"/>
    <property type="evidence" value="ECO:0007669"/>
    <property type="project" value="TreeGrafter"/>
</dbReference>
<feature type="short sequence motif" description="'HIGH' region" evidence="16">
    <location>
        <begin position="12"/>
        <end position="22"/>
    </location>
</feature>
<dbReference type="InterPro" id="IPR012340">
    <property type="entry name" value="NA-bd_OB-fold"/>
</dbReference>
<feature type="binding site" evidence="16">
    <location>
        <position position="157"/>
    </location>
    <ligand>
        <name>Zn(2+)</name>
        <dbReference type="ChEBI" id="CHEBI:29105"/>
    </ligand>
</feature>
<dbReference type="AlphaFoldDB" id="A0A0S6W1B9"/>
<dbReference type="NCBIfam" id="TIGR00399">
    <property type="entry name" value="metG_C_term"/>
    <property type="match status" value="1"/>
</dbReference>
<dbReference type="Pfam" id="PF09334">
    <property type="entry name" value="tRNA-synt_1g"/>
    <property type="match status" value="1"/>
</dbReference>
<dbReference type="GO" id="GO:0046872">
    <property type="term" value="F:metal ion binding"/>
    <property type="evidence" value="ECO:0007669"/>
    <property type="project" value="UniProtKB-KW"/>
</dbReference>
<feature type="binding site" evidence="16">
    <location>
        <position position="147"/>
    </location>
    <ligand>
        <name>Zn(2+)</name>
        <dbReference type="ChEBI" id="CHEBI:29105"/>
    </ligand>
</feature>
<keyword evidence="19" id="KW-1185">Reference proteome</keyword>
<evidence type="ECO:0000256" key="9">
    <source>
        <dbReference type="ARBA" id="ARBA00022741"/>
    </source>
</evidence>
<evidence type="ECO:0000256" key="16">
    <source>
        <dbReference type="HAMAP-Rule" id="MF_00098"/>
    </source>
</evidence>
<dbReference type="PROSITE" id="PS50886">
    <property type="entry name" value="TRBD"/>
    <property type="match status" value="1"/>
</dbReference>
<dbReference type="Pfam" id="PF19303">
    <property type="entry name" value="Anticodon_3"/>
    <property type="match status" value="1"/>
</dbReference>
<feature type="binding site" evidence="16">
    <location>
        <position position="160"/>
    </location>
    <ligand>
        <name>Zn(2+)</name>
        <dbReference type="ChEBI" id="CHEBI:29105"/>
    </ligand>
</feature>
<dbReference type="Gene3D" id="3.40.50.620">
    <property type="entry name" value="HUPs"/>
    <property type="match status" value="1"/>
</dbReference>
<dbReference type="HAMAP" id="MF_00098">
    <property type="entry name" value="Met_tRNA_synth_type1"/>
    <property type="match status" value="1"/>
</dbReference>
<feature type="binding site" evidence="16">
    <location>
        <position position="336"/>
    </location>
    <ligand>
        <name>ATP</name>
        <dbReference type="ChEBI" id="CHEBI:30616"/>
    </ligand>
</feature>
<keyword evidence="9 16" id="KW-0547">Nucleotide-binding</keyword>
<dbReference type="Proteomes" id="UP000030700">
    <property type="component" value="Unassembled WGS sequence"/>
</dbReference>
<evidence type="ECO:0000256" key="13">
    <source>
        <dbReference type="ARBA" id="ARBA00022917"/>
    </source>
</evidence>
<evidence type="ECO:0000256" key="15">
    <source>
        <dbReference type="ARBA" id="ARBA00047364"/>
    </source>
</evidence>
<gene>
    <name evidence="16" type="primary">metG</name>
    <name evidence="18" type="ORF">U14_04818</name>
</gene>
<name>A0A0S6W1B9_9BACT</name>
<comment type="function">
    <text evidence="1 16">Is required not only for elongation of protein synthesis but also for the initiation of all mRNA translation through initiator tRNA(fMet) aminoacylation.</text>
</comment>
<keyword evidence="14 16" id="KW-0030">Aminoacyl-tRNA synthetase</keyword>